<dbReference type="InterPro" id="IPR041489">
    <property type="entry name" value="PDZ_6"/>
</dbReference>
<dbReference type="PANTHER" id="PTHR42837:SF2">
    <property type="entry name" value="MEMBRANE METALLOPROTEASE ARASP2, CHLOROPLASTIC-RELATED"/>
    <property type="match status" value="1"/>
</dbReference>
<dbReference type="Gene3D" id="2.30.42.10">
    <property type="match status" value="1"/>
</dbReference>
<evidence type="ECO:0000313" key="14">
    <source>
        <dbReference type="Proteomes" id="UP000010799"/>
    </source>
</evidence>
<evidence type="ECO:0000256" key="7">
    <source>
        <dbReference type="ARBA" id="ARBA00022833"/>
    </source>
</evidence>
<evidence type="ECO:0000256" key="3">
    <source>
        <dbReference type="ARBA" id="ARBA00007931"/>
    </source>
</evidence>
<dbReference type="SUPFAM" id="SSF50156">
    <property type="entry name" value="PDZ domain-like"/>
    <property type="match status" value="1"/>
</dbReference>
<keyword evidence="6 11" id="KW-0378">Hydrolase</keyword>
<keyword evidence="11" id="KW-0479">Metal-binding</keyword>
<dbReference type="Pfam" id="PF17820">
    <property type="entry name" value="PDZ_6"/>
    <property type="match status" value="1"/>
</dbReference>
<comment type="cofactor">
    <cofactor evidence="1 11">
        <name>Zn(2+)</name>
        <dbReference type="ChEBI" id="CHEBI:29105"/>
    </cofactor>
</comment>
<evidence type="ECO:0000256" key="11">
    <source>
        <dbReference type="RuleBase" id="RU362031"/>
    </source>
</evidence>
<feature type="transmembrane region" description="Helical" evidence="11">
    <location>
        <begin position="343"/>
        <end position="360"/>
    </location>
</feature>
<evidence type="ECO:0000256" key="8">
    <source>
        <dbReference type="ARBA" id="ARBA00022989"/>
    </source>
</evidence>
<dbReference type="GO" id="GO:0016020">
    <property type="term" value="C:membrane"/>
    <property type="evidence" value="ECO:0007669"/>
    <property type="project" value="UniProtKB-SubCell"/>
</dbReference>
<keyword evidence="8 11" id="KW-1133">Transmembrane helix</keyword>
<keyword evidence="10 11" id="KW-0472">Membrane</keyword>
<dbReference type="EC" id="3.4.24.-" evidence="11"/>
<dbReference type="PATRIC" id="fig|1215343.11.peg.49"/>
<dbReference type="EMBL" id="CP003789">
    <property type="protein sequence ID" value="AGA64039.1"/>
    <property type="molecule type" value="Genomic_DNA"/>
</dbReference>
<keyword evidence="4" id="KW-0645">Protease</keyword>
<dbReference type="InterPro" id="IPR008915">
    <property type="entry name" value="Peptidase_M50"/>
</dbReference>
<evidence type="ECO:0000256" key="6">
    <source>
        <dbReference type="ARBA" id="ARBA00022801"/>
    </source>
</evidence>
<dbReference type="GO" id="GO:0004222">
    <property type="term" value="F:metalloendopeptidase activity"/>
    <property type="evidence" value="ECO:0007669"/>
    <property type="project" value="InterPro"/>
</dbReference>
<dbReference type="PROSITE" id="PS50106">
    <property type="entry name" value="PDZ"/>
    <property type="match status" value="1"/>
</dbReference>
<comment type="subcellular location">
    <subcellularLocation>
        <location evidence="2">Membrane</location>
        <topology evidence="2">Multi-pass membrane protein</topology>
    </subcellularLocation>
</comment>
<dbReference type="Proteomes" id="UP000010799">
    <property type="component" value="Chromosome"/>
</dbReference>
<reference evidence="13 14" key="1">
    <citation type="journal article" date="2012" name="Stand. Genomic Sci.">
        <title>Complete genome sequence of Liberibacter crescens BT-1.</title>
        <authorList>
            <person name="Leonard M.T."/>
            <person name="Fagen J.R."/>
            <person name="Davis-Richardson A.G."/>
            <person name="Davis M.J."/>
            <person name="Triplett E.W."/>
        </authorList>
    </citation>
    <scope>NUCLEOTIDE SEQUENCE [LARGE SCALE GENOMIC DNA]</scope>
    <source>
        <strain evidence="13 14">BT-1</strain>
    </source>
</reference>
<dbReference type="eggNOG" id="COG0750">
    <property type="taxonomic scope" value="Bacteria"/>
</dbReference>
<feature type="transmembrane region" description="Helical" evidence="11">
    <location>
        <begin position="296"/>
        <end position="318"/>
    </location>
</feature>
<evidence type="ECO:0000313" key="13">
    <source>
        <dbReference type="EMBL" id="AGA64039.1"/>
    </source>
</evidence>
<name>L0ERE1_LIBCB</name>
<dbReference type="HOGENOM" id="CLU_025778_1_0_5"/>
<comment type="similarity">
    <text evidence="3 11">Belongs to the peptidase M50B family.</text>
</comment>
<evidence type="ECO:0000256" key="2">
    <source>
        <dbReference type="ARBA" id="ARBA00004141"/>
    </source>
</evidence>
<dbReference type="RefSeq" id="WP_015272466.1">
    <property type="nucleotide sequence ID" value="NC_019907.1"/>
</dbReference>
<evidence type="ECO:0000256" key="1">
    <source>
        <dbReference type="ARBA" id="ARBA00001947"/>
    </source>
</evidence>
<feature type="domain" description="PDZ" evidence="12">
    <location>
        <begin position="134"/>
        <end position="195"/>
    </location>
</feature>
<accession>L0ERE1</accession>
<evidence type="ECO:0000259" key="12">
    <source>
        <dbReference type="PROSITE" id="PS50106"/>
    </source>
</evidence>
<keyword evidence="9 11" id="KW-0482">Metalloprotease</keyword>
<dbReference type="NCBIfam" id="TIGR00054">
    <property type="entry name" value="RIP metalloprotease RseP"/>
    <property type="match status" value="1"/>
</dbReference>
<dbReference type="GO" id="GO:0046872">
    <property type="term" value="F:metal ion binding"/>
    <property type="evidence" value="ECO:0007669"/>
    <property type="project" value="UniProtKB-KW"/>
</dbReference>
<dbReference type="InterPro" id="IPR001478">
    <property type="entry name" value="PDZ"/>
</dbReference>
<keyword evidence="5 11" id="KW-0812">Transmembrane</keyword>
<dbReference type="KEGG" id="lcc:B488_00460"/>
<dbReference type="CDD" id="cd06163">
    <property type="entry name" value="S2P-M50_PDZ_RseP-like"/>
    <property type="match status" value="1"/>
</dbReference>
<evidence type="ECO:0000256" key="9">
    <source>
        <dbReference type="ARBA" id="ARBA00023049"/>
    </source>
</evidence>
<evidence type="ECO:0000256" key="4">
    <source>
        <dbReference type="ARBA" id="ARBA00022670"/>
    </source>
</evidence>
<dbReference type="PANTHER" id="PTHR42837">
    <property type="entry name" value="REGULATOR OF SIGMA-E PROTEASE RSEP"/>
    <property type="match status" value="1"/>
</dbReference>
<keyword evidence="7 11" id="KW-0862">Zinc</keyword>
<dbReference type="InterPro" id="IPR036034">
    <property type="entry name" value="PDZ_sf"/>
</dbReference>
<dbReference type="GO" id="GO:0006508">
    <property type="term" value="P:proteolysis"/>
    <property type="evidence" value="ECO:0007669"/>
    <property type="project" value="UniProtKB-KW"/>
</dbReference>
<protein>
    <recommendedName>
        <fullName evidence="11">Zinc metalloprotease</fullName>
        <ecNumber evidence="11">3.4.24.-</ecNumber>
    </recommendedName>
</protein>
<evidence type="ECO:0000256" key="5">
    <source>
        <dbReference type="ARBA" id="ARBA00022692"/>
    </source>
</evidence>
<keyword evidence="14" id="KW-1185">Reference proteome</keyword>
<feature type="transmembrane region" description="Helical" evidence="11">
    <location>
        <begin position="6"/>
        <end position="25"/>
    </location>
</feature>
<dbReference type="AlphaFoldDB" id="L0ERE1"/>
<dbReference type="CDD" id="cd23081">
    <property type="entry name" value="cpPDZ_EcRseP-like"/>
    <property type="match status" value="1"/>
</dbReference>
<gene>
    <name evidence="13" type="ordered locus">B488_00460</name>
</gene>
<feature type="transmembrane region" description="Helical" evidence="11">
    <location>
        <begin position="32"/>
        <end position="52"/>
    </location>
</feature>
<sequence length="373" mass="41067">MSFVLSYVIPFLSVIYLVVLVHEFGHYIAGRLCGIQAVVFSLGFGPEIFGFMSRSGVRWKFSAIPLGGYVRFLGGERSSHVQSASSVVKNSKDKGQNSFLGASLWKRSLVVVAGPLANFLMTAMIFTFLFYKNGIIIIDPIVSQIEPGSPAAEAGIKPGDLLVSVDGHQISSFQDVMLYVQSHPKKEMIFILKRQDKDFVKFAITPRMEKITNALGQKVSVPLIGLKVYSVKSKHQFLTLPEAFFMGLYEIHDIVKATLQYFYNVLSGQMKSDQITGPIGVAKIAKHMSDIGFEALVRFLAFISLSVGLINLMPIPILDGGHLMLYFLEAVRGKPLGELSEKIVLQIGLILVLVLTVVATRNDVSGLINSFKQ</sequence>
<evidence type="ECO:0000256" key="10">
    <source>
        <dbReference type="ARBA" id="ARBA00023136"/>
    </source>
</evidence>
<dbReference type="SMART" id="SM00228">
    <property type="entry name" value="PDZ"/>
    <property type="match status" value="1"/>
</dbReference>
<dbReference type="Pfam" id="PF02163">
    <property type="entry name" value="Peptidase_M50"/>
    <property type="match status" value="1"/>
</dbReference>
<dbReference type="InterPro" id="IPR004387">
    <property type="entry name" value="Pept_M50_Zn"/>
</dbReference>
<feature type="transmembrane region" description="Helical" evidence="11">
    <location>
        <begin position="109"/>
        <end position="131"/>
    </location>
</feature>
<organism evidence="13 14">
    <name type="scientific">Liberibacter crescens (strain BT-1)</name>
    <dbReference type="NCBI Taxonomy" id="1215343"/>
    <lineage>
        <taxon>Bacteria</taxon>
        <taxon>Pseudomonadati</taxon>
        <taxon>Pseudomonadota</taxon>
        <taxon>Alphaproteobacteria</taxon>
        <taxon>Hyphomicrobiales</taxon>
        <taxon>Rhizobiaceae</taxon>
        <taxon>Liberibacter</taxon>
    </lineage>
</organism>
<dbReference type="STRING" id="1215343.B488_00460"/>
<proteinExistence type="inferred from homology"/>